<dbReference type="InterPro" id="IPR016135">
    <property type="entry name" value="UBQ-conjugating_enzyme/RWD"/>
</dbReference>
<evidence type="ECO:0000259" key="7">
    <source>
        <dbReference type="PROSITE" id="PS50127"/>
    </source>
</evidence>
<feature type="transmembrane region" description="Helical" evidence="6">
    <location>
        <begin position="104"/>
        <end position="124"/>
    </location>
</feature>
<dbReference type="PANTHER" id="PTHR46116:SF15">
    <property type="entry name" value="(E3-INDEPENDENT) E2 UBIQUITIN-CONJUGATING ENZYME"/>
    <property type="match status" value="1"/>
</dbReference>
<feature type="domain" description="UBC core" evidence="7">
    <location>
        <begin position="814"/>
        <end position="974"/>
    </location>
</feature>
<dbReference type="Pfam" id="PF00179">
    <property type="entry name" value="UQ_con"/>
    <property type="match status" value="1"/>
</dbReference>
<dbReference type="GO" id="GO:0061631">
    <property type="term" value="F:ubiquitin conjugating enzyme activity"/>
    <property type="evidence" value="ECO:0007669"/>
    <property type="project" value="UniProtKB-EC"/>
</dbReference>
<proteinExistence type="predicted"/>
<keyword evidence="6" id="KW-0812">Transmembrane</keyword>
<dbReference type="Pfam" id="PF23046">
    <property type="entry name" value="tSH3-B_UBE2O"/>
    <property type="match status" value="1"/>
</dbReference>
<dbReference type="SUPFAM" id="SSF54495">
    <property type="entry name" value="UBC-like"/>
    <property type="match status" value="1"/>
</dbReference>
<reference evidence="8" key="1">
    <citation type="submission" date="2020-06" db="EMBL/GenBank/DDBJ databases">
        <authorList>
            <person name="Li T."/>
            <person name="Hu X."/>
            <person name="Zhang T."/>
            <person name="Song X."/>
            <person name="Zhang H."/>
            <person name="Dai N."/>
            <person name="Sheng W."/>
            <person name="Hou X."/>
            <person name="Wei L."/>
        </authorList>
    </citation>
    <scope>NUCLEOTIDE SEQUENCE</scope>
    <source>
        <strain evidence="8">K16</strain>
        <tissue evidence="8">Leaf</tissue>
    </source>
</reference>
<evidence type="ECO:0000313" key="8">
    <source>
        <dbReference type="EMBL" id="KAK4386601.1"/>
    </source>
</evidence>
<evidence type="ECO:0000256" key="6">
    <source>
        <dbReference type="SAM" id="Phobius"/>
    </source>
</evidence>
<dbReference type="EMBL" id="JACGWL010000015">
    <property type="protein sequence ID" value="KAK4386601.1"/>
    <property type="molecule type" value="Genomic_DNA"/>
</dbReference>
<keyword evidence="4" id="KW-0833">Ubl conjugation pathway</keyword>
<keyword evidence="9" id="KW-1185">Reference proteome</keyword>
<dbReference type="AlphaFoldDB" id="A0AAE2BII9"/>
<dbReference type="Proteomes" id="UP001289374">
    <property type="component" value="Unassembled WGS sequence"/>
</dbReference>
<dbReference type="SMART" id="SM00212">
    <property type="entry name" value="UBCc"/>
    <property type="match status" value="1"/>
</dbReference>
<organism evidence="8 9">
    <name type="scientific">Sesamum angolense</name>
    <dbReference type="NCBI Taxonomy" id="2727404"/>
    <lineage>
        <taxon>Eukaryota</taxon>
        <taxon>Viridiplantae</taxon>
        <taxon>Streptophyta</taxon>
        <taxon>Embryophyta</taxon>
        <taxon>Tracheophyta</taxon>
        <taxon>Spermatophyta</taxon>
        <taxon>Magnoliopsida</taxon>
        <taxon>eudicotyledons</taxon>
        <taxon>Gunneridae</taxon>
        <taxon>Pentapetalae</taxon>
        <taxon>asterids</taxon>
        <taxon>lamiids</taxon>
        <taxon>Lamiales</taxon>
        <taxon>Pedaliaceae</taxon>
        <taxon>Sesamum</taxon>
    </lineage>
</organism>
<dbReference type="GO" id="GO:0005524">
    <property type="term" value="F:ATP binding"/>
    <property type="evidence" value="ECO:0007669"/>
    <property type="project" value="UniProtKB-KW"/>
</dbReference>
<reference evidence="8" key="2">
    <citation type="journal article" date="2024" name="Plant">
        <title>Genomic evolution and insights into agronomic trait innovations of Sesamum species.</title>
        <authorList>
            <person name="Miao H."/>
            <person name="Wang L."/>
            <person name="Qu L."/>
            <person name="Liu H."/>
            <person name="Sun Y."/>
            <person name="Le M."/>
            <person name="Wang Q."/>
            <person name="Wei S."/>
            <person name="Zheng Y."/>
            <person name="Lin W."/>
            <person name="Duan Y."/>
            <person name="Cao H."/>
            <person name="Xiong S."/>
            <person name="Wang X."/>
            <person name="Wei L."/>
            <person name="Li C."/>
            <person name="Ma Q."/>
            <person name="Ju M."/>
            <person name="Zhao R."/>
            <person name="Li G."/>
            <person name="Mu C."/>
            <person name="Tian Q."/>
            <person name="Mei H."/>
            <person name="Zhang T."/>
            <person name="Gao T."/>
            <person name="Zhang H."/>
        </authorList>
    </citation>
    <scope>NUCLEOTIDE SEQUENCE</scope>
    <source>
        <strain evidence="8">K16</strain>
    </source>
</reference>
<evidence type="ECO:0000256" key="3">
    <source>
        <dbReference type="ARBA" id="ARBA00022741"/>
    </source>
</evidence>
<dbReference type="InterPro" id="IPR057735">
    <property type="entry name" value="UBE2O-like_tSH3-B"/>
</dbReference>
<keyword evidence="5" id="KW-0067">ATP-binding</keyword>
<keyword evidence="6" id="KW-0472">Membrane</keyword>
<comment type="caution">
    <text evidence="8">The sequence shown here is derived from an EMBL/GenBank/DDBJ whole genome shotgun (WGS) entry which is preliminary data.</text>
</comment>
<dbReference type="PROSITE" id="PS50127">
    <property type="entry name" value="UBC_2"/>
    <property type="match status" value="1"/>
</dbReference>
<keyword evidence="2" id="KW-0808">Transferase</keyword>
<protein>
    <recommendedName>
        <fullName evidence="1">E2 ubiquitin-conjugating enzyme</fullName>
        <ecNumber evidence="1">2.3.2.23</ecNumber>
    </recommendedName>
</protein>
<evidence type="ECO:0000256" key="4">
    <source>
        <dbReference type="ARBA" id="ARBA00022786"/>
    </source>
</evidence>
<feature type="transmembrane region" description="Helical" evidence="6">
    <location>
        <begin position="78"/>
        <end position="97"/>
    </location>
</feature>
<sequence length="1063" mass="118751">MHIRGKERYCGIFLMVYRYRADWPKALTQRYANAQDHPGMNCGEVGVEVQKESREWGRFFAWSQSCGLDFVSSADGGLLVGVLFTGISVGETFVSILGQISFGIFWSLWAPLIPVVGQISFGIWSLATPFYPFSGQISFGILSPVLEILEFVRKVYFQAETLLFSSFSLHRLLILVGVDHLNYSSVWQSLSLELSQSQVYSGVSIMDSLLSDFDSFSDSSSSEDQEDIESLYGGQACTIFSSLEETIEKIDDFLLFERGFLHGDIVCLVSDPLGQMGKVINVEMTVDLEKIDGSKIRNVSSRDLQKIRSLSVGDYVVRGAWLGKVEKIVDHVTILFDDGTKCKLTADGPEKIVALSPDIVEDPQYPFYPGQRVQIESSSVSRSTRWLCGIRKDKHEQGIVSNVDAGPVYVDWLGCAVIDGERGPAPVRLQDSRNLSVLSSFPHANWQLGDWCVSPVQQNLPSVYASGLVKQHKQSEMISQSRDLSPSFQQIAVIVKTKTKLDVQWQDGSRSMGLDSHMLFPVNIVDAHDFWADSFVLEKGTSDDSQIPSFQRWGVVRSVDPKERTVKVKWCKSSLNLLDSKEEQMEETVSAYELVEHPDYSYCLGEAVFRTDKSIVDLGDVDHERNCSISEIYMGEDADSKGVEISRDKFLSYFGTVIGLGHGDVEVKWATGATTKDTLGLDCNNAKESSSNFISQVAIGVFSSITSSLFGSLTASLISGYKYTSECGQINGNPPEEESLELCNLNLGDQFPAVDDLEMPEKTTPLQIKEADEDIMMPSSSKNPESFRQFDMVNDCSDHHFVKESGMDLHSPRGWLKKVHQEWSILEKDLPETIYVRVYEERMDLVRAAIVGTAGTPYHDGLFFFDIYIPPQYPNEPPMVYYNSGGLRINPNLYESGRVCLSLLNTWAGSQTEVWNPGSSTILQVLLSLQALVLNEKPYFNEAGYDTQIGKAEGEKNSVSYNENAFLVSCRSMLYLLRKPPKHYEALVDEHFSRRSRNILLACKAYMQGAPIGHPFNSENADQETQKGSSTGFKIMLSKLYSRLVEAFLDKGFDCSNLPDQVP</sequence>
<accession>A0AAE2BII9</accession>
<dbReference type="Pfam" id="PF23043">
    <property type="entry name" value="SH3-B_UBE2O"/>
    <property type="match status" value="1"/>
</dbReference>
<dbReference type="CDD" id="cd23837">
    <property type="entry name" value="UBCc_UBE2O"/>
    <property type="match status" value="1"/>
</dbReference>
<dbReference type="FunFam" id="3.10.110.10:FF:000028">
    <property type="entry name" value="Probable ubiquitin-conjugating enzyme E2 23"/>
    <property type="match status" value="1"/>
</dbReference>
<dbReference type="InterPro" id="IPR057733">
    <property type="entry name" value="UBE2O-like_SH3-B"/>
</dbReference>
<dbReference type="InterPro" id="IPR000608">
    <property type="entry name" value="UBC"/>
</dbReference>
<dbReference type="EC" id="2.3.2.23" evidence="1"/>
<name>A0AAE2BII9_9LAMI</name>
<keyword evidence="3" id="KW-0547">Nucleotide-binding</keyword>
<keyword evidence="6" id="KW-1133">Transmembrane helix</keyword>
<evidence type="ECO:0000256" key="1">
    <source>
        <dbReference type="ARBA" id="ARBA00012486"/>
    </source>
</evidence>
<dbReference type="PANTHER" id="PTHR46116">
    <property type="entry name" value="(E3-INDEPENDENT) E2 UBIQUITIN-CONJUGATING ENZYME"/>
    <property type="match status" value="1"/>
</dbReference>
<dbReference type="Gene3D" id="3.10.110.10">
    <property type="entry name" value="Ubiquitin Conjugating Enzyme"/>
    <property type="match status" value="1"/>
</dbReference>
<evidence type="ECO:0000313" key="9">
    <source>
        <dbReference type="Proteomes" id="UP001289374"/>
    </source>
</evidence>
<evidence type="ECO:0000256" key="2">
    <source>
        <dbReference type="ARBA" id="ARBA00022679"/>
    </source>
</evidence>
<gene>
    <name evidence="8" type="ORF">Sango_2530700</name>
</gene>
<evidence type="ECO:0000256" key="5">
    <source>
        <dbReference type="ARBA" id="ARBA00022840"/>
    </source>
</evidence>